<accession>A0ABQ9ET83</accession>
<evidence type="ECO:0000256" key="1">
    <source>
        <dbReference type="SAM" id="MobiDB-lite"/>
    </source>
</evidence>
<reference evidence="2 3" key="1">
    <citation type="submission" date="2022-12" db="EMBL/GenBank/DDBJ databases">
        <title>Chromosome-level genome of Tegillarca granosa.</title>
        <authorList>
            <person name="Kim J."/>
        </authorList>
    </citation>
    <scope>NUCLEOTIDE SEQUENCE [LARGE SCALE GENOMIC DNA]</scope>
    <source>
        <strain evidence="2">Teg-2019</strain>
        <tissue evidence="2">Adductor muscle</tissue>
    </source>
</reference>
<dbReference type="InterPro" id="IPR052863">
    <property type="entry name" value="RNase_H2_subunit_C"/>
</dbReference>
<comment type="caution">
    <text evidence="2">The sequence shown here is derived from an EMBL/GenBank/DDBJ whole genome shotgun (WGS) entry which is preliminary data.</text>
</comment>
<dbReference type="Proteomes" id="UP001217089">
    <property type="component" value="Unassembled WGS sequence"/>
</dbReference>
<evidence type="ECO:0000313" key="2">
    <source>
        <dbReference type="EMBL" id="KAJ8308404.1"/>
    </source>
</evidence>
<evidence type="ECO:0000313" key="3">
    <source>
        <dbReference type="Proteomes" id="UP001217089"/>
    </source>
</evidence>
<organism evidence="2 3">
    <name type="scientific">Tegillarca granosa</name>
    <name type="common">Malaysian cockle</name>
    <name type="synonym">Anadara granosa</name>
    <dbReference type="NCBI Taxonomy" id="220873"/>
    <lineage>
        <taxon>Eukaryota</taxon>
        <taxon>Metazoa</taxon>
        <taxon>Spiralia</taxon>
        <taxon>Lophotrochozoa</taxon>
        <taxon>Mollusca</taxon>
        <taxon>Bivalvia</taxon>
        <taxon>Autobranchia</taxon>
        <taxon>Pteriomorphia</taxon>
        <taxon>Arcoida</taxon>
        <taxon>Arcoidea</taxon>
        <taxon>Arcidae</taxon>
        <taxon>Tegillarca</taxon>
    </lineage>
</organism>
<protein>
    <submittedName>
        <fullName evidence="2">Uncharacterized protein</fullName>
    </submittedName>
</protein>
<proteinExistence type="predicted"/>
<keyword evidence="3" id="KW-1185">Reference proteome</keyword>
<dbReference type="InterPro" id="IPR013924">
    <property type="entry name" value="RNase_H2_suC"/>
</dbReference>
<sequence>MNVTVINTNSYSSVENDSTRCHLMPCEIQYDGEAKATEYFEPSIRNKDTPAGSFMTSSYRGRPLLGDVVKVPEGYVGIVVKETNKVYTEEEDRDLNVTHRFKEFVHWNLDKEPSDDDKIKQALQWINLSKVLHRPLDTESSQKSLKMETKTDCNKSIQP</sequence>
<dbReference type="PANTHER" id="PTHR47063:SF1">
    <property type="entry name" value="RIBONUCLEASE H2 SUBUNIT C"/>
    <property type="match status" value="1"/>
</dbReference>
<dbReference type="Gene3D" id="2.40.128.680">
    <property type="match status" value="1"/>
</dbReference>
<dbReference type="Pfam" id="PF08615">
    <property type="entry name" value="RNase_H2_suC"/>
    <property type="match status" value="1"/>
</dbReference>
<gene>
    <name evidence="2" type="ORF">KUTeg_013278</name>
</gene>
<dbReference type="CDD" id="cd09271">
    <property type="entry name" value="RNase_H2-C"/>
    <property type="match status" value="1"/>
</dbReference>
<name>A0ABQ9ET83_TEGGR</name>
<dbReference type="PANTHER" id="PTHR47063">
    <property type="entry name" value="RIBONUCLEASE H2 SUBUNIT C"/>
    <property type="match status" value="1"/>
</dbReference>
<feature type="region of interest" description="Disordered" evidence="1">
    <location>
        <begin position="136"/>
        <end position="159"/>
    </location>
</feature>
<dbReference type="EMBL" id="JARBDR010000657">
    <property type="protein sequence ID" value="KAJ8308404.1"/>
    <property type="molecule type" value="Genomic_DNA"/>
</dbReference>